<reference evidence="4 5" key="1">
    <citation type="submission" date="2016-10" db="EMBL/GenBank/DDBJ databases">
        <authorList>
            <person name="de Groot N.N."/>
        </authorList>
    </citation>
    <scope>NUCLEOTIDE SEQUENCE [LARGE SCALE GENOMIC DNA]</scope>
    <source>
        <strain evidence="4 5">CPCC 201354</strain>
    </source>
</reference>
<keyword evidence="5" id="KW-1185">Reference proteome</keyword>
<feature type="region of interest" description="Disordered" evidence="1">
    <location>
        <begin position="230"/>
        <end position="260"/>
    </location>
</feature>
<dbReference type="OrthoDB" id="5124837at2"/>
<dbReference type="SUPFAM" id="SSF54001">
    <property type="entry name" value="Cysteine proteinases"/>
    <property type="match status" value="1"/>
</dbReference>
<dbReference type="AlphaFoldDB" id="A0A1G7UY65"/>
<evidence type="ECO:0000256" key="1">
    <source>
        <dbReference type="SAM" id="MobiDB-lite"/>
    </source>
</evidence>
<evidence type="ECO:0000313" key="5">
    <source>
        <dbReference type="Proteomes" id="UP000198923"/>
    </source>
</evidence>
<keyword evidence="2" id="KW-0812">Transmembrane</keyword>
<dbReference type="EMBL" id="FNCN01000005">
    <property type="protein sequence ID" value="SDG52493.1"/>
    <property type="molecule type" value="Genomic_DNA"/>
</dbReference>
<protein>
    <submittedName>
        <fullName evidence="4">CHAP domain-containing protein</fullName>
    </submittedName>
</protein>
<evidence type="ECO:0000256" key="2">
    <source>
        <dbReference type="SAM" id="Phobius"/>
    </source>
</evidence>
<proteinExistence type="predicted"/>
<name>A0A1G7UY65_9ACTN</name>
<feature type="transmembrane region" description="Helical" evidence="2">
    <location>
        <begin position="202"/>
        <end position="220"/>
    </location>
</feature>
<keyword evidence="2" id="KW-1133">Transmembrane helix</keyword>
<evidence type="ECO:0000259" key="3">
    <source>
        <dbReference type="Pfam" id="PF05257"/>
    </source>
</evidence>
<gene>
    <name evidence="4" type="ORF">SAMN05421505_10528</name>
</gene>
<evidence type="ECO:0000313" key="4">
    <source>
        <dbReference type="EMBL" id="SDG52493.1"/>
    </source>
</evidence>
<feature type="compositionally biased region" description="Basic residues" evidence="1">
    <location>
        <begin position="230"/>
        <end position="239"/>
    </location>
</feature>
<dbReference type="Proteomes" id="UP000198923">
    <property type="component" value="Unassembled WGS sequence"/>
</dbReference>
<accession>A0A1G7UY65</accession>
<sequence length="260" mass="28433">MDPIVERLLDVVRPELGYQEKAGQFTKYGEWYAETIDIHPKYRNAPWCDMFIAWAAEQAGLAEVVGQFAWTPSHAVWFQQQAAWSDSPEPGAVVFYDWAGGDAIKGIDHVGLVEKVRDGKIHTIEANVDGVWLKRKVRDESKVVGYGLPRKVQEHLDELAATQITLRGNADTMPGYMEELGVGAVTVAAPSPNIGVPITPQTAAYASGTLALLLALILLVRQLRGPRRPLVGRHRRRGRGAQEAAREPAREPATVGGGPA</sequence>
<dbReference type="RefSeq" id="WP_143020159.1">
    <property type="nucleotide sequence ID" value="NZ_FNCN01000005.1"/>
</dbReference>
<feature type="domain" description="Peptidase C51" evidence="3">
    <location>
        <begin position="42"/>
        <end position="127"/>
    </location>
</feature>
<dbReference type="Pfam" id="PF05257">
    <property type="entry name" value="CHAP"/>
    <property type="match status" value="1"/>
</dbReference>
<keyword evidence="2" id="KW-0472">Membrane</keyword>
<dbReference type="STRING" id="504805.SAMN05421505_10528"/>
<dbReference type="InterPro" id="IPR007921">
    <property type="entry name" value="CHAP_dom"/>
</dbReference>
<dbReference type="InterPro" id="IPR038765">
    <property type="entry name" value="Papain-like_cys_pep_sf"/>
</dbReference>
<organism evidence="4 5">
    <name type="scientific">Sinosporangium album</name>
    <dbReference type="NCBI Taxonomy" id="504805"/>
    <lineage>
        <taxon>Bacteria</taxon>
        <taxon>Bacillati</taxon>
        <taxon>Actinomycetota</taxon>
        <taxon>Actinomycetes</taxon>
        <taxon>Streptosporangiales</taxon>
        <taxon>Streptosporangiaceae</taxon>
        <taxon>Sinosporangium</taxon>
    </lineage>
</organism>